<dbReference type="AlphaFoldDB" id="A0A081DU74"/>
<evidence type="ECO:0000313" key="2">
    <source>
        <dbReference type="EMBL" id="JAC88940.1"/>
    </source>
</evidence>
<feature type="chain" id="PRO_5001756708" evidence="1">
    <location>
        <begin position="20"/>
        <end position="179"/>
    </location>
</feature>
<feature type="signal peptide" evidence="1">
    <location>
        <begin position="1"/>
        <end position="19"/>
    </location>
</feature>
<organism evidence="2">
    <name type="scientific">Dosidicus gigas</name>
    <name type="common">Humboldt squid</name>
    <dbReference type="NCBI Taxonomy" id="346249"/>
    <lineage>
        <taxon>Eukaryota</taxon>
        <taxon>Metazoa</taxon>
        <taxon>Spiralia</taxon>
        <taxon>Lophotrochozoa</taxon>
        <taxon>Mollusca</taxon>
        <taxon>Cephalopoda</taxon>
        <taxon>Coleoidea</taxon>
        <taxon>Decapodiformes</taxon>
        <taxon>Oegopsida</taxon>
        <taxon>Ommastrephidae</taxon>
        <taxon>Dosidicus</taxon>
    </lineage>
</organism>
<evidence type="ECO:0000256" key="1">
    <source>
        <dbReference type="SAM" id="SignalP"/>
    </source>
</evidence>
<keyword evidence="1" id="KW-0732">Signal</keyword>
<dbReference type="EMBL" id="GBGS01000016">
    <property type="protein sequence ID" value="JAC88940.1"/>
    <property type="molecule type" value="Transcribed_RNA"/>
</dbReference>
<name>A0A081DU74_DOSGI</name>
<sequence length="179" mass="17569">MTTTATLLALMSVIGLGSCFPGFMGGYGGAYPIGSSYSQVTHHGPYGMSGIGGFGGLGYGASLPVSSVSHVSHGAHYGWGGMYGGGVQVSQSPVMYQGYSVGAPHVQSMGVHYPTTTSVSHSHGGYLGGLGGIGAVGGYGGYGGYGLAGGLGHSVSTVSHGIGHVGMGMGYGYGGFGHY</sequence>
<proteinExistence type="predicted"/>
<accession>A0A081DU74</accession>
<reference evidence="2" key="1">
    <citation type="submission" date="2014-06" db="EMBL/GenBank/DDBJ databases">
        <title>Nanoconfined Beta-sheets Mechanically Reinforce the Supra-Biomolecular Network of Robust Squid Sucker Ring Teeth.</title>
        <authorList>
            <person name="Guerette P.A."/>
            <person name="Hoon S."/>
            <person name="Ding D."/>
            <person name="Amini S."/>
            <person name="Masic A."/>
            <person name="Ravi V."/>
            <person name="Venkatesh B."/>
            <person name="Weaver J.C."/>
            <person name="Miserez A."/>
        </authorList>
    </citation>
    <scope>NUCLEOTIDE SEQUENCE</scope>
    <source>
        <tissue evidence="2">Squid sucker</tissue>
    </source>
</reference>
<protein>
    <submittedName>
        <fullName evidence="2">Suckerin-6</fullName>
    </submittedName>
</protein>